<sequence length="41" mass="4800">MEILEDITSDEDEMIIDADLENITSEEEEEEQEQTLDNNNI</sequence>
<protein>
    <submittedName>
        <fullName evidence="3">Uncharacterized protein</fullName>
    </submittedName>
</protein>
<dbReference type="Proteomes" id="UP000887565">
    <property type="component" value="Unplaced"/>
</dbReference>
<proteinExistence type="predicted"/>
<evidence type="ECO:0000313" key="2">
    <source>
        <dbReference type="Proteomes" id="UP000887565"/>
    </source>
</evidence>
<reference evidence="3" key="1">
    <citation type="submission" date="2022-11" db="UniProtKB">
        <authorList>
            <consortium name="WormBaseParasite"/>
        </authorList>
    </citation>
    <scope>IDENTIFICATION</scope>
</reference>
<name>A0A915KZW4_ROMCU</name>
<keyword evidence="2" id="KW-1185">Reference proteome</keyword>
<accession>A0A915KZW4</accession>
<dbReference type="WBParaSite" id="nRc.2.0.1.t44367-RA">
    <property type="protein sequence ID" value="nRc.2.0.1.t44367-RA"/>
    <property type="gene ID" value="nRc.2.0.1.g44367"/>
</dbReference>
<dbReference type="AlphaFoldDB" id="A0A915KZW4"/>
<evidence type="ECO:0000256" key="1">
    <source>
        <dbReference type="SAM" id="MobiDB-lite"/>
    </source>
</evidence>
<organism evidence="2 3">
    <name type="scientific">Romanomermis culicivorax</name>
    <name type="common">Nematode worm</name>
    <dbReference type="NCBI Taxonomy" id="13658"/>
    <lineage>
        <taxon>Eukaryota</taxon>
        <taxon>Metazoa</taxon>
        <taxon>Ecdysozoa</taxon>
        <taxon>Nematoda</taxon>
        <taxon>Enoplea</taxon>
        <taxon>Dorylaimia</taxon>
        <taxon>Mermithida</taxon>
        <taxon>Mermithoidea</taxon>
        <taxon>Mermithidae</taxon>
        <taxon>Romanomermis</taxon>
    </lineage>
</organism>
<evidence type="ECO:0000313" key="3">
    <source>
        <dbReference type="WBParaSite" id="nRc.2.0.1.t44367-RA"/>
    </source>
</evidence>
<feature type="region of interest" description="Disordered" evidence="1">
    <location>
        <begin position="21"/>
        <end position="41"/>
    </location>
</feature>
<feature type="compositionally biased region" description="Acidic residues" evidence="1">
    <location>
        <begin position="21"/>
        <end position="34"/>
    </location>
</feature>